<keyword evidence="3" id="KW-0539">Nucleus</keyword>
<evidence type="ECO:0000313" key="6">
    <source>
        <dbReference type="EMBL" id="KAJ5727284.1"/>
    </source>
</evidence>
<dbReference type="PANTHER" id="PTHR22812">
    <property type="entry name" value="CHROMOBOX PROTEIN"/>
    <property type="match status" value="1"/>
</dbReference>
<dbReference type="PROSITE" id="PS50013">
    <property type="entry name" value="CHROMO_2"/>
    <property type="match status" value="1"/>
</dbReference>
<organism evidence="6 7">
    <name type="scientific">Penicillium malachiteum</name>
    <dbReference type="NCBI Taxonomy" id="1324776"/>
    <lineage>
        <taxon>Eukaryota</taxon>
        <taxon>Fungi</taxon>
        <taxon>Dikarya</taxon>
        <taxon>Ascomycota</taxon>
        <taxon>Pezizomycotina</taxon>
        <taxon>Eurotiomycetes</taxon>
        <taxon>Eurotiomycetidae</taxon>
        <taxon>Eurotiales</taxon>
        <taxon>Aspergillaceae</taxon>
        <taxon>Penicillium</taxon>
    </lineage>
</organism>
<dbReference type="GO" id="GO:0005634">
    <property type="term" value="C:nucleus"/>
    <property type="evidence" value="ECO:0007669"/>
    <property type="project" value="UniProtKB-SubCell"/>
</dbReference>
<evidence type="ECO:0000256" key="1">
    <source>
        <dbReference type="ARBA" id="ARBA00004123"/>
    </source>
</evidence>
<gene>
    <name evidence="6" type="ORF">N7493_005104</name>
</gene>
<dbReference type="InterPro" id="IPR023780">
    <property type="entry name" value="Chromo_domain"/>
</dbReference>
<dbReference type="SUPFAM" id="SSF54160">
    <property type="entry name" value="Chromo domain-like"/>
    <property type="match status" value="2"/>
</dbReference>
<dbReference type="InterPro" id="IPR008251">
    <property type="entry name" value="Chromo_shadow_dom"/>
</dbReference>
<reference evidence="6" key="1">
    <citation type="journal article" date="2023" name="IMA Fungus">
        <title>Comparative genomic study of the Penicillium genus elucidates a diverse pangenome and 15 lateral gene transfer events.</title>
        <authorList>
            <person name="Petersen C."/>
            <person name="Sorensen T."/>
            <person name="Nielsen M.R."/>
            <person name="Sondergaard T.E."/>
            <person name="Sorensen J.L."/>
            <person name="Fitzpatrick D.A."/>
            <person name="Frisvad J.C."/>
            <person name="Nielsen K.L."/>
        </authorList>
    </citation>
    <scope>NUCLEOTIDE SEQUENCE</scope>
    <source>
        <strain evidence="6">IBT 17514</strain>
    </source>
</reference>
<sequence>MPPPVEDMSDEESGDVPFSTAEEDSPKDEPVEENGDESNEGDDDDDEEGVYVVEKITGHDFMDDGSLMLLVKWKGYEKKEDMTYEPEEGLKEGASDAVKAYYKKIGGRPKKPSPKPAAKSGPGHKRKSINETKEEEEPASTPAAEPKKRRKSAPRATTSETPALTEDTSDAEAESNWVPRGKNWDKELDTVDTIIRDPQSNGLYALLLWTNGKKSKISIETCYEKCPKKMLKFYEQHLVFKDG</sequence>
<comment type="subunit">
    <text evidence="2">Component of the NuA4 histone acetyltransferase complex.</text>
</comment>
<comment type="subcellular location">
    <subcellularLocation>
        <location evidence="1">Nucleus</location>
    </subcellularLocation>
</comment>
<evidence type="ECO:0000259" key="5">
    <source>
        <dbReference type="PROSITE" id="PS50013"/>
    </source>
</evidence>
<evidence type="ECO:0000256" key="4">
    <source>
        <dbReference type="SAM" id="MobiDB-lite"/>
    </source>
</evidence>
<feature type="compositionally biased region" description="Basic residues" evidence="4">
    <location>
        <begin position="101"/>
        <end position="113"/>
    </location>
</feature>
<reference evidence="6" key="2">
    <citation type="submission" date="2023-01" db="EMBL/GenBank/DDBJ databases">
        <authorList>
            <person name="Petersen C."/>
        </authorList>
    </citation>
    <scope>NUCLEOTIDE SEQUENCE</scope>
    <source>
        <strain evidence="6">IBT 17514</strain>
    </source>
</reference>
<dbReference type="SMART" id="SM00298">
    <property type="entry name" value="CHROMO"/>
    <property type="match status" value="1"/>
</dbReference>
<dbReference type="AlphaFoldDB" id="A0AAD6HM02"/>
<dbReference type="SMART" id="SM00300">
    <property type="entry name" value="ChSh"/>
    <property type="match status" value="1"/>
</dbReference>
<dbReference type="GO" id="GO:0006338">
    <property type="term" value="P:chromatin remodeling"/>
    <property type="evidence" value="ECO:0007669"/>
    <property type="project" value="UniProtKB-ARBA"/>
</dbReference>
<dbReference type="InterPro" id="IPR016197">
    <property type="entry name" value="Chromo-like_dom_sf"/>
</dbReference>
<evidence type="ECO:0000256" key="2">
    <source>
        <dbReference type="ARBA" id="ARBA00011353"/>
    </source>
</evidence>
<comment type="caution">
    <text evidence="6">The sequence shown here is derived from an EMBL/GenBank/DDBJ whole genome shotgun (WGS) entry which is preliminary data.</text>
</comment>
<dbReference type="InterPro" id="IPR051219">
    <property type="entry name" value="Heterochromatin_chromo-domain"/>
</dbReference>
<feature type="region of interest" description="Disordered" evidence="4">
    <location>
        <begin position="101"/>
        <end position="183"/>
    </location>
</feature>
<evidence type="ECO:0000256" key="3">
    <source>
        <dbReference type="ARBA" id="ARBA00023242"/>
    </source>
</evidence>
<protein>
    <recommendedName>
        <fullName evidence="5">Chromo domain-containing protein</fullName>
    </recommendedName>
</protein>
<evidence type="ECO:0000313" key="7">
    <source>
        <dbReference type="Proteomes" id="UP001215712"/>
    </source>
</evidence>
<dbReference type="EMBL" id="JAQJAN010000006">
    <property type="protein sequence ID" value="KAJ5727284.1"/>
    <property type="molecule type" value="Genomic_DNA"/>
</dbReference>
<accession>A0AAD6HM02</accession>
<dbReference type="Proteomes" id="UP001215712">
    <property type="component" value="Unassembled WGS sequence"/>
</dbReference>
<feature type="region of interest" description="Disordered" evidence="4">
    <location>
        <begin position="1"/>
        <end position="50"/>
    </location>
</feature>
<feature type="domain" description="Chromo" evidence="5">
    <location>
        <begin position="51"/>
        <end position="113"/>
    </location>
</feature>
<keyword evidence="7" id="KW-1185">Reference proteome</keyword>
<dbReference type="CDD" id="cd00024">
    <property type="entry name" value="CD_CSD"/>
    <property type="match status" value="1"/>
</dbReference>
<dbReference type="Pfam" id="PF00385">
    <property type="entry name" value="Chromo"/>
    <property type="match status" value="1"/>
</dbReference>
<dbReference type="Pfam" id="PF01393">
    <property type="entry name" value="Chromo_shadow"/>
    <property type="match status" value="1"/>
</dbReference>
<name>A0AAD6HM02_9EURO</name>
<dbReference type="InterPro" id="IPR000953">
    <property type="entry name" value="Chromo/chromo_shadow_dom"/>
</dbReference>
<proteinExistence type="predicted"/>
<feature type="compositionally biased region" description="Acidic residues" evidence="4">
    <location>
        <begin position="21"/>
        <end position="49"/>
    </location>
</feature>
<dbReference type="Gene3D" id="2.40.50.40">
    <property type="match status" value="2"/>
</dbReference>